<dbReference type="RefSeq" id="WP_118107835.1">
    <property type="nucleotide sequence ID" value="NZ_QRYW01000013.1"/>
</dbReference>
<reference evidence="8 9" key="1">
    <citation type="submission" date="2018-08" db="EMBL/GenBank/DDBJ databases">
        <title>A genome reference for cultivated species of the human gut microbiota.</title>
        <authorList>
            <person name="Zou Y."/>
            <person name="Xue W."/>
            <person name="Luo G."/>
        </authorList>
    </citation>
    <scope>NUCLEOTIDE SEQUENCE [LARGE SCALE GENOMIC DNA]</scope>
    <source>
        <strain evidence="8 9">AF14-6AC</strain>
    </source>
</reference>
<dbReference type="Pfam" id="PF07980">
    <property type="entry name" value="SusD_RagB"/>
    <property type="match status" value="1"/>
</dbReference>
<proteinExistence type="inferred from homology"/>
<name>A0A412WJY2_9BACT</name>
<dbReference type="InterPro" id="IPR012944">
    <property type="entry name" value="SusD_RagB_dom"/>
</dbReference>
<dbReference type="AlphaFoldDB" id="A0A412WJY2"/>
<dbReference type="SUPFAM" id="SSF48452">
    <property type="entry name" value="TPR-like"/>
    <property type="match status" value="1"/>
</dbReference>
<dbReference type="PROSITE" id="PS51257">
    <property type="entry name" value="PROKAR_LIPOPROTEIN"/>
    <property type="match status" value="1"/>
</dbReference>
<sequence length="483" mass="56280">MRTEIYIGLLVLGFFTAGCQDWLNVQPKTSVQEEDIFSTEYGFKDVLTGFYIDMGSQDLYGKNLTYGFADFLAKRYDNTVVASELYNYQGEYKNTKDAIWKKGYNIIANINNLLHFAEVNRGVLKHEHYYEIIKGEALGLRAFLHFDLLRLFGPVYKENPDAKSICYRTQMNKYATPRLPASVVVDSVLHDLLQAESLLEKHDNELFGADEYNEKRDAFLVLRQLRMNIWAVRAMLARVYLYKGDDASKELAYNYAKAVIECGHFRLMESNTSNRILFPEHIFSLHVYELGKFVELDLGMQASDRLYALQSTIDELYEKGSGYATDFRQNNYYFQTSEGKLSLRKFDQSGYVGKYDGAEIMPLIRLPEMYYIVAECTKDAEESAKMLNEVRHFRAIPENLDIQGGQAYDRLDSRPGYDMTKTMRVNELMKEYQKEFYGEGQLFWFYKRHFYRQFYHCPLAAGMQKENYVPQVPDDELVFGNSN</sequence>
<keyword evidence="4" id="KW-0472">Membrane</keyword>
<keyword evidence="3" id="KW-0732">Signal</keyword>
<dbReference type="Pfam" id="PF14322">
    <property type="entry name" value="SusD-like_3"/>
    <property type="match status" value="1"/>
</dbReference>
<evidence type="ECO:0000313" key="9">
    <source>
        <dbReference type="Proteomes" id="UP000283426"/>
    </source>
</evidence>
<dbReference type="Gene3D" id="1.25.40.390">
    <property type="match status" value="2"/>
</dbReference>
<feature type="domain" description="SusD-like N-terminal" evidence="7">
    <location>
        <begin position="21"/>
        <end position="241"/>
    </location>
</feature>
<dbReference type="InterPro" id="IPR033985">
    <property type="entry name" value="SusD-like_N"/>
</dbReference>
<dbReference type="GO" id="GO:0009279">
    <property type="term" value="C:cell outer membrane"/>
    <property type="evidence" value="ECO:0007669"/>
    <property type="project" value="UniProtKB-SubCell"/>
</dbReference>
<keyword evidence="5" id="KW-0998">Cell outer membrane</keyword>
<comment type="similarity">
    <text evidence="2">Belongs to the SusD family.</text>
</comment>
<comment type="subcellular location">
    <subcellularLocation>
        <location evidence="1">Cell outer membrane</location>
    </subcellularLocation>
</comment>
<dbReference type="EMBL" id="QRYW01000013">
    <property type="protein sequence ID" value="RGV27497.1"/>
    <property type="molecule type" value="Genomic_DNA"/>
</dbReference>
<evidence type="ECO:0000256" key="3">
    <source>
        <dbReference type="ARBA" id="ARBA00022729"/>
    </source>
</evidence>
<protein>
    <submittedName>
        <fullName evidence="8">RagB/SusD family nutrient uptake outer membrane protein</fullName>
    </submittedName>
</protein>
<accession>A0A412WJY2</accession>
<evidence type="ECO:0000259" key="7">
    <source>
        <dbReference type="Pfam" id="PF14322"/>
    </source>
</evidence>
<comment type="caution">
    <text evidence="8">The sequence shown here is derived from an EMBL/GenBank/DDBJ whole genome shotgun (WGS) entry which is preliminary data.</text>
</comment>
<evidence type="ECO:0000256" key="2">
    <source>
        <dbReference type="ARBA" id="ARBA00006275"/>
    </source>
</evidence>
<evidence type="ECO:0000313" key="8">
    <source>
        <dbReference type="EMBL" id="RGV27497.1"/>
    </source>
</evidence>
<gene>
    <name evidence="8" type="ORF">DWW24_07335</name>
</gene>
<dbReference type="InterPro" id="IPR011990">
    <property type="entry name" value="TPR-like_helical_dom_sf"/>
</dbReference>
<evidence type="ECO:0000259" key="6">
    <source>
        <dbReference type="Pfam" id="PF07980"/>
    </source>
</evidence>
<organism evidence="8 9">
    <name type="scientific">Odoribacter splanchnicus</name>
    <dbReference type="NCBI Taxonomy" id="28118"/>
    <lineage>
        <taxon>Bacteria</taxon>
        <taxon>Pseudomonadati</taxon>
        <taxon>Bacteroidota</taxon>
        <taxon>Bacteroidia</taxon>
        <taxon>Bacteroidales</taxon>
        <taxon>Odoribacteraceae</taxon>
        <taxon>Odoribacter</taxon>
    </lineage>
</organism>
<evidence type="ECO:0000256" key="5">
    <source>
        <dbReference type="ARBA" id="ARBA00023237"/>
    </source>
</evidence>
<evidence type="ECO:0000256" key="1">
    <source>
        <dbReference type="ARBA" id="ARBA00004442"/>
    </source>
</evidence>
<evidence type="ECO:0000256" key="4">
    <source>
        <dbReference type="ARBA" id="ARBA00023136"/>
    </source>
</evidence>
<dbReference type="Proteomes" id="UP000283426">
    <property type="component" value="Unassembled WGS sequence"/>
</dbReference>
<feature type="domain" description="RagB/SusD" evidence="6">
    <location>
        <begin position="303"/>
        <end position="451"/>
    </location>
</feature>